<dbReference type="AlphaFoldDB" id="A0A0F9VEL0"/>
<sequence length="305" mass="33325">MRLLRPLLNGYLRLVEKRKLARTRDVHKIRRDFARTARLLFRAPRRTKITRSRLTGAGEVLRVSPAQTRSDLVIFYIHGGGFIFGSPDTHSAMLGALAQRLGAAAVLPYYRLAPEAPFPAAIQDVAAAYQAVLDSGVAAHNIILGGDSAGGALAFNLLSRLCADAGPLPRALFVFSPLTDFLHEGASFRENAAREAVLPAAQAGLMAEMYLAGANPSDPAVSPLRADYRGAPPVWITVGSTEILRDDARRMSTYLQDQNVNVTLVEEHDLPHVWPIFHNFLPEARTTLDALTQWIKQVPSTADES</sequence>
<comment type="caution">
    <text evidence="4">The sequence shown here is derived from an EMBL/GenBank/DDBJ whole genome shotgun (WGS) entry which is preliminary data.</text>
</comment>
<dbReference type="Pfam" id="PF07859">
    <property type="entry name" value="Abhydrolase_3"/>
    <property type="match status" value="1"/>
</dbReference>
<proteinExistence type="inferred from homology"/>
<organism evidence="4">
    <name type="scientific">marine sediment metagenome</name>
    <dbReference type="NCBI Taxonomy" id="412755"/>
    <lineage>
        <taxon>unclassified sequences</taxon>
        <taxon>metagenomes</taxon>
        <taxon>ecological metagenomes</taxon>
    </lineage>
</organism>
<accession>A0A0F9VEL0</accession>
<dbReference type="PROSITE" id="PS01173">
    <property type="entry name" value="LIPASE_GDXG_HIS"/>
    <property type="match status" value="1"/>
</dbReference>
<reference evidence="4" key="1">
    <citation type="journal article" date="2015" name="Nature">
        <title>Complex archaea that bridge the gap between prokaryotes and eukaryotes.</title>
        <authorList>
            <person name="Spang A."/>
            <person name="Saw J.H."/>
            <person name="Jorgensen S.L."/>
            <person name="Zaremba-Niedzwiedzka K."/>
            <person name="Martijn J."/>
            <person name="Lind A.E."/>
            <person name="van Eijk R."/>
            <person name="Schleper C."/>
            <person name="Guy L."/>
            <person name="Ettema T.J."/>
        </authorList>
    </citation>
    <scope>NUCLEOTIDE SEQUENCE</scope>
</reference>
<name>A0A0F9VEL0_9ZZZZ</name>
<dbReference type="GO" id="GO:0016787">
    <property type="term" value="F:hydrolase activity"/>
    <property type="evidence" value="ECO:0007669"/>
    <property type="project" value="UniProtKB-KW"/>
</dbReference>
<dbReference type="PANTHER" id="PTHR48081">
    <property type="entry name" value="AB HYDROLASE SUPERFAMILY PROTEIN C4A8.06C"/>
    <property type="match status" value="1"/>
</dbReference>
<protein>
    <recommendedName>
        <fullName evidence="3">Alpha/beta hydrolase fold-3 domain-containing protein</fullName>
    </recommendedName>
</protein>
<dbReference type="InterPro" id="IPR029058">
    <property type="entry name" value="AB_hydrolase_fold"/>
</dbReference>
<evidence type="ECO:0000256" key="1">
    <source>
        <dbReference type="ARBA" id="ARBA00010515"/>
    </source>
</evidence>
<evidence type="ECO:0000313" key="4">
    <source>
        <dbReference type="EMBL" id="KKO02465.1"/>
    </source>
</evidence>
<dbReference type="InterPro" id="IPR002168">
    <property type="entry name" value="Lipase_GDXG_HIS_AS"/>
</dbReference>
<feature type="domain" description="Alpha/beta hydrolase fold-3" evidence="3">
    <location>
        <begin position="74"/>
        <end position="274"/>
    </location>
</feature>
<comment type="similarity">
    <text evidence="1">Belongs to the 'GDXG' lipolytic enzyme family.</text>
</comment>
<dbReference type="EMBL" id="LAZR01000030">
    <property type="protein sequence ID" value="KKO02465.1"/>
    <property type="molecule type" value="Genomic_DNA"/>
</dbReference>
<dbReference type="PANTHER" id="PTHR48081:SF8">
    <property type="entry name" value="ALPHA_BETA HYDROLASE FOLD-3 DOMAIN-CONTAINING PROTEIN-RELATED"/>
    <property type="match status" value="1"/>
</dbReference>
<evidence type="ECO:0000259" key="3">
    <source>
        <dbReference type="Pfam" id="PF07859"/>
    </source>
</evidence>
<dbReference type="SUPFAM" id="SSF53474">
    <property type="entry name" value="alpha/beta-Hydrolases"/>
    <property type="match status" value="1"/>
</dbReference>
<dbReference type="InterPro" id="IPR013094">
    <property type="entry name" value="AB_hydrolase_3"/>
</dbReference>
<dbReference type="Gene3D" id="3.40.50.1820">
    <property type="entry name" value="alpha/beta hydrolase"/>
    <property type="match status" value="1"/>
</dbReference>
<dbReference type="InterPro" id="IPR050300">
    <property type="entry name" value="GDXG_lipolytic_enzyme"/>
</dbReference>
<gene>
    <name evidence="4" type="ORF">LCGC14_0104200</name>
</gene>
<evidence type="ECO:0000256" key="2">
    <source>
        <dbReference type="ARBA" id="ARBA00022801"/>
    </source>
</evidence>
<keyword evidence="2" id="KW-0378">Hydrolase</keyword>